<feature type="domain" description="Major facilitator superfamily (MFS) profile" evidence="7">
    <location>
        <begin position="5"/>
        <end position="419"/>
    </location>
</feature>
<evidence type="ECO:0000313" key="9">
    <source>
        <dbReference type="Proteomes" id="UP000673975"/>
    </source>
</evidence>
<keyword evidence="4 6" id="KW-1133">Transmembrane helix</keyword>
<evidence type="ECO:0000256" key="1">
    <source>
        <dbReference type="ARBA" id="ARBA00004141"/>
    </source>
</evidence>
<feature type="transmembrane region" description="Helical" evidence="6">
    <location>
        <begin position="277"/>
        <end position="296"/>
    </location>
</feature>
<name>A0A8J7RT78_9BACT</name>
<dbReference type="InterPro" id="IPR020846">
    <property type="entry name" value="MFS_dom"/>
</dbReference>
<sequence>MKKGSLATVFLVVLIDLIGFGLVLPLLPFYAREFAATPVVIGLLYSIYSVAQLVFSPIWGSLSDRIGRRPIMLLSTAGAVAAYIMFGFAESLFVLFLSRLVAGVMGGNIATAQAYIADVTTDKDRAKGMGLIGAAFGIGFVLGPALASGLIHPSLQEWVAATGMTGFAEWMEVRRFGLPGFFAAFLSFCSFLLVMFFLPETVERSAPGEKPASETASRPSVFMPEFWRKLSAQQKATGGPILFLLGAAFLLSFGQASLYSAFPLFAEEILDMRPEEVGMQFFYIGVIAVVVQGGLIRPLSRWFSETGLFFTGNILMTLGFAAIALSQSVSMLTVFLGVMALGHSLNLPTINSLISKEAGTESYGAMMGLAQGLSGLGRAIGPTWGGFLFGVLVFLPFFATALALCITIWIGWKLYRRKPAT</sequence>
<dbReference type="InterPro" id="IPR011701">
    <property type="entry name" value="MFS"/>
</dbReference>
<dbReference type="PANTHER" id="PTHR23504:SF15">
    <property type="entry name" value="MAJOR FACILITATOR SUPERFAMILY (MFS) PROFILE DOMAIN-CONTAINING PROTEIN"/>
    <property type="match status" value="1"/>
</dbReference>
<proteinExistence type="predicted"/>
<dbReference type="PROSITE" id="PS50850">
    <property type="entry name" value="MFS"/>
    <property type="match status" value="1"/>
</dbReference>
<dbReference type="Proteomes" id="UP000673975">
    <property type="component" value="Unassembled WGS sequence"/>
</dbReference>
<comment type="subcellular location">
    <subcellularLocation>
        <location evidence="1">Membrane</location>
        <topology evidence="1">Multi-pass membrane protein</topology>
    </subcellularLocation>
</comment>
<dbReference type="EMBL" id="JAFIDN010000010">
    <property type="protein sequence ID" value="MBP3193424.1"/>
    <property type="molecule type" value="Genomic_DNA"/>
</dbReference>
<organism evidence="8 9">
    <name type="scientific">Natronogracilivirga saccharolytica</name>
    <dbReference type="NCBI Taxonomy" id="2812953"/>
    <lineage>
        <taxon>Bacteria</taxon>
        <taxon>Pseudomonadati</taxon>
        <taxon>Balneolota</taxon>
        <taxon>Balneolia</taxon>
        <taxon>Balneolales</taxon>
        <taxon>Cyclonatronaceae</taxon>
        <taxon>Natronogracilivirga</taxon>
    </lineage>
</organism>
<dbReference type="Gene3D" id="1.20.1250.20">
    <property type="entry name" value="MFS general substrate transporter like domains"/>
    <property type="match status" value="1"/>
</dbReference>
<dbReference type="RefSeq" id="WP_210512881.1">
    <property type="nucleotide sequence ID" value="NZ_JAFIDN010000010.1"/>
</dbReference>
<dbReference type="CDD" id="cd17330">
    <property type="entry name" value="MFS_SLC46_TetA_like"/>
    <property type="match status" value="1"/>
</dbReference>
<feature type="transmembrane region" description="Helical" evidence="6">
    <location>
        <begin position="176"/>
        <end position="198"/>
    </location>
</feature>
<feature type="transmembrane region" description="Helical" evidence="6">
    <location>
        <begin position="129"/>
        <end position="151"/>
    </location>
</feature>
<dbReference type="InterPro" id="IPR036259">
    <property type="entry name" value="MFS_trans_sf"/>
</dbReference>
<dbReference type="Pfam" id="PF07690">
    <property type="entry name" value="MFS_1"/>
    <property type="match status" value="1"/>
</dbReference>
<feature type="transmembrane region" description="Helical" evidence="6">
    <location>
        <begin position="7"/>
        <end position="27"/>
    </location>
</feature>
<feature type="transmembrane region" description="Helical" evidence="6">
    <location>
        <begin position="308"/>
        <end position="325"/>
    </location>
</feature>
<keyword evidence="2" id="KW-0813">Transport</keyword>
<dbReference type="SUPFAM" id="SSF103473">
    <property type="entry name" value="MFS general substrate transporter"/>
    <property type="match status" value="1"/>
</dbReference>
<evidence type="ECO:0000256" key="2">
    <source>
        <dbReference type="ARBA" id="ARBA00022448"/>
    </source>
</evidence>
<dbReference type="GO" id="GO:0016020">
    <property type="term" value="C:membrane"/>
    <property type="evidence" value="ECO:0007669"/>
    <property type="project" value="UniProtKB-SubCell"/>
</dbReference>
<keyword evidence="9" id="KW-1185">Reference proteome</keyword>
<accession>A0A8J7RT78</accession>
<comment type="caution">
    <text evidence="8">The sequence shown here is derived from an EMBL/GenBank/DDBJ whole genome shotgun (WGS) entry which is preliminary data.</text>
</comment>
<feature type="transmembrane region" description="Helical" evidence="6">
    <location>
        <begin position="387"/>
        <end position="412"/>
    </location>
</feature>
<evidence type="ECO:0000256" key="5">
    <source>
        <dbReference type="ARBA" id="ARBA00023136"/>
    </source>
</evidence>
<evidence type="ECO:0000313" key="8">
    <source>
        <dbReference type="EMBL" id="MBP3193424.1"/>
    </source>
</evidence>
<protein>
    <submittedName>
        <fullName evidence="8">MFS transporter</fullName>
    </submittedName>
</protein>
<evidence type="ECO:0000259" key="7">
    <source>
        <dbReference type="PROSITE" id="PS50850"/>
    </source>
</evidence>
<keyword evidence="3 6" id="KW-0812">Transmembrane</keyword>
<evidence type="ECO:0000256" key="3">
    <source>
        <dbReference type="ARBA" id="ARBA00022692"/>
    </source>
</evidence>
<dbReference type="PRINTS" id="PR01035">
    <property type="entry name" value="TCRTETA"/>
</dbReference>
<feature type="transmembrane region" description="Helical" evidence="6">
    <location>
        <begin position="95"/>
        <end position="117"/>
    </location>
</feature>
<feature type="transmembrane region" description="Helical" evidence="6">
    <location>
        <begin position="39"/>
        <end position="59"/>
    </location>
</feature>
<dbReference type="AlphaFoldDB" id="A0A8J7RT78"/>
<reference evidence="8" key="1">
    <citation type="submission" date="2021-02" db="EMBL/GenBank/DDBJ databases">
        <title>Natronogracilivirga saccharolytica gen. nov. sp. nov. a new anaerobic, haloalkiliphilic carbohydrate-fermenting bacterium from soda lake and proposing of Cyclonatronumiaceae fam. nov. in the phylum Balneolaeota.</title>
        <authorList>
            <person name="Zhilina T.N."/>
            <person name="Sorokin D.Y."/>
            <person name="Zavarzina D.G."/>
            <person name="Toshchakov S.V."/>
            <person name="Kublanov I.V."/>
        </authorList>
    </citation>
    <scope>NUCLEOTIDE SEQUENCE</scope>
    <source>
        <strain evidence="8">Z-1702</strain>
    </source>
</reference>
<feature type="transmembrane region" description="Helical" evidence="6">
    <location>
        <begin position="71"/>
        <end position="89"/>
    </location>
</feature>
<dbReference type="GO" id="GO:0022857">
    <property type="term" value="F:transmembrane transporter activity"/>
    <property type="evidence" value="ECO:0007669"/>
    <property type="project" value="InterPro"/>
</dbReference>
<keyword evidence="5 6" id="KW-0472">Membrane</keyword>
<gene>
    <name evidence="8" type="ORF">NATSA_12165</name>
</gene>
<dbReference type="PANTHER" id="PTHR23504">
    <property type="entry name" value="MAJOR FACILITATOR SUPERFAMILY DOMAIN-CONTAINING PROTEIN 10"/>
    <property type="match status" value="1"/>
</dbReference>
<evidence type="ECO:0000256" key="6">
    <source>
        <dbReference type="SAM" id="Phobius"/>
    </source>
</evidence>
<dbReference type="InterPro" id="IPR001958">
    <property type="entry name" value="Tet-R_TetA/multi-R_MdtG-like"/>
</dbReference>
<feature type="transmembrane region" description="Helical" evidence="6">
    <location>
        <begin position="241"/>
        <end position="265"/>
    </location>
</feature>
<evidence type="ECO:0000256" key="4">
    <source>
        <dbReference type="ARBA" id="ARBA00022989"/>
    </source>
</evidence>